<organism evidence="2 3">
    <name type="scientific">Polyplosphaeria fusca</name>
    <dbReference type="NCBI Taxonomy" id="682080"/>
    <lineage>
        <taxon>Eukaryota</taxon>
        <taxon>Fungi</taxon>
        <taxon>Dikarya</taxon>
        <taxon>Ascomycota</taxon>
        <taxon>Pezizomycotina</taxon>
        <taxon>Dothideomycetes</taxon>
        <taxon>Pleosporomycetidae</taxon>
        <taxon>Pleosporales</taxon>
        <taxon>Tetraplosphaeriaceae</taxon>
        <taxon>Polyplosphaeria</taxon>
    </lineage>
</organism>
<evidence type="ECO:0000313" key="2">
    <source>
        <dbReference type="EMBL" id="KAF2729222.1"/>
    </source>
</evidence>
<feature type="region of interest" description="Disordered" evidence="1">
    <location>
        <begin position="39"/>
        <end position="117"/>
    </location>
</feature>
<feature type="compositionally biased region" description="Basic and acidic residues" evidence="1">
    <location>
        <begin position="448"/>
        <end position="468"/>
    </location>
</feature>
<sequence>MSYFDLKPAAQAVDADAEAEAAFGKGSLLTPQVTNILDSLGAEHSSSSSEDLSLSDDSDPTEKKSYRHRDRSRSNSSSKKKSKDSLRKSQSSPTPLPKRLAPPRPRHPHMQRFHSLRSMLFANSIEMAHAKRREEEARAATEEKWLNEHEARRGLNRPKTPESPKGSPTKEGFAARMSNRLRKLTSKDDNLPTIKDLPDDVESTASSDNDADLDEMRKIGEDSETESLGQKDVDELVRWVSRRDPPSDGERRGRSGRGRSMPEQKDGHESLGHSDVDELVKFASRKQQKPDAEEAVHDNWSDASTESDSEEDNRGRKQTFNDQDVDDLMRWVSRKDGSRAGPIREKDSEDGPSQSALSASSDGSEIPDDADFHEHPELSRWLTKRDDTSGESDIESVRAGTRREGRETQADKGSLGHGDVDELVRWVSRKDNRRSHPLAETSKPPPSLDHDVSRHDQFEDRGGSDQHHQRSLAPEDVDELVRFASQKAEPKQSVAEDDNTLEWKREQDDLGRSRQEKGSLDHTDVDDLLQFVRRKDSPQEAAIASAVPSQTTQSEAVKEGSEAQQQVPKDDIGRSQNEPKGSLQPDDVDELVRWVSTRDSGQNEQKREDDIAKWKKEEDQIAAEKAGDDGVGRSREEKGSLAPDDVDELLKWVSRK</sequence>
<evidence type="ECO:0000256" key="1">
    <source>
        <dbReference type="SAM" id="MobiDB-lite"/>
    </source>
</evidence>
<evidence type="ECO:0000313" key="3">
    <source>
        <dbReference type="Proteomes" id="UP000799444"/>
    </source>
</evidence>
<feature type="compositionally biased region" description="Low complexity" evidence="1">
    <location>
        <begin position="39"/>
        <end position="52"/>
    </location>
</feature>
<feature type="compositionally biased region" description="Basic and acidic residues" evidence="1">
    <location>
        <begin position="625"/>
        <end position="639"/>
    </location>
</feature>
<feature type="compositionally biased region" description="Basic and acidic residues" evidence="1">
    <location>
        <begin position="418"/>
        <end position="430"/>
    </location>
</feature>
<protein>
    <submittedName>
        <fullName evidence="2">Uncharacterized protein</fullName>
    </submittedName>
</protein>
<feature type="compositionally biased region" description="Basic and acidic residues" evidence="1">
    <location>
        <begin position="401"/>
        <end position="410"/>
    </location>
</feature>
<feature type="compositionally biased region" description="Basic and acidic residues" evidence="1">
    <location>
        <begin position="327"/>
        <end position="349"/>
    </location>
</feature>
<feature type="compositionally biased region" description="Basic and acidic residues" evidence="1">
    <location>
        <begin position="130"/>
        <end position="153"/>
    </location>
</feature>
<reference evidence="2" key="1">
    <citation type="journal article" date="2020" name="Stud. Mycol.">
        <title>101 Dothideomycetes genomes: a test case for predicting lifestyles and emergence of pathogens.</title>
        <authorList>
            <person name="Haridas S."/>
            <person name="Albert R."/>
            <person name="Binder M."/>
            <person name="Bloem J."/>
            <person name="Labutti K."/>
            <person name="Salamov A."/>
            <person name="Andreopoulos B."/>
            <person name="Baker S."/>
            <person name="Barry K."/>
            <person name="Bills G."/>
            <person name="Bluhm B."/>
            <person name="Cannon C."/>
            <person name="Castanera R."/>
            <person name="Culley D."/>
            <person name="Daum C."/>
            <person name="Ezra D."/>
            <person name="Gonzalez J."/>
            <person name="Henrissat B."/>
            <person name="Kuo A."/>
            <person name="Liang C."/>
            <person name="Lipzen A."/>
            <person name="Lutzoni F."/>
            <person name="Magnuson J."/>
            <person name="Mondo S."/>
            <person name="Nolan M."/>
            <person name="Ohm R."/>
            <person name="Pangilinan J."/>
            <person name="Park H.-J."/>
            <person name="Ramirez L."/>
            <person name="Alfaro M."/>
            <person name="Sun H."/>
            <person name="Tritt A."/>
            <person name="Yoshinaga Y."/>
            <person name="Zwiers L.-H."/>
            <person name="Turgeon B."/>
            <person name="Goodwin S."/>
            <person name="Spatafora J."/>
            <person name="Crous P."/>
            <person name="Grigoriev I."/>
        </authorList>
    </citation>
    <scope>NUCLEOTIDE SEQUENCE</scope>
    <source>
        <strain evidence="2">CBS 125425</strain>
    </source>
</reference>
<name>A0A9P4UUS9_9PLEO</name>
<feature type="compositionally biased region" description="Basic residues" evidence="1">
    <location>
        <begin position="104"/>
        <end position="115"/>
    </location>
</feature>
<dbReference type="EMBL" id="ML996252">
    <property type="protein sequence ID" value="KAF2729222.1"/>
    <property type="molecule type" value="Genomic_DNA"/>
</dbReference>
<feature type="compositionally biased region" description="Basic and acidic residues" evidence="1">
    <location>
        <begin position="501"/>
        <end position="525"/>
    </location>
</feature>
<feature type="compositionally biased region" description="Low complexity" evidence="1">
    <location>
        <begin position="351"/>
        <end position="364"/>
    </location>
</feature>
<dbReference type="Proteomes" id="UP000799444">
    <property type="component" value="Unassembled WGS sequence"/>
</dbReference>
<keyword evidence="3" id="KW-1185">Reference proteome</keyword>
<dbReference type="OrthoDB" id="3797649at2759"/>
<feature type="compositionally biased region" description="Basic and acidic residues" evidence="1">
    <location>
        <begin position="229"/>
        <end position="253"/>
    </location>
</feature>
<dbReference type="AlphaFoldDB" id="A0A9P4UUS9"/>
<accession>A0A9P4UUS9</accession>
<feature type="compositionally biased region" description="Basic and acidic residues" evidence="1">
    <location>
        <begin position="260"/>
        <end position="280"/>
    </location>
</feature>
<feature type="compositionally biased region" description="Basic and acidic residues" evidence="1">
    <location>
        <begin position="604"/>
        <end position="619"/>
    </location>
</feature>
<gene>
    <name evidence="2" type="ORF">EJ04DRAFT_516093</name>
</gene>
<feature type="region of interest" description="Disordered" evidence="1">
    <location>
        <begin position="130"/>
        <end position="656"/>
    </location>
</feature>
<feature type="compositionally biased region" description="Basic and acidic residues" evidence="1">
    <location>
        <begin position="370"/>
        <end position="388"/>
    </location>
</feature>
<feature type="compositionally biased region" description="Basic and acidic residues" evidence="1">
    <location>
        <begin position="288"/>
        <end position="300"/>
    </location>
</feature>
<feature type="compositionally biased region" description="Pro residues" evidence="1">
    <location>
        <begin position="94"/>
        <end position="103"/>
    </location>
</feature>
<comment type="caution">
    <text evidence="2">The sequence shown here is derived from an EMBL/GenBank/DDBJ whole genome shotgun (WGS) entry which is preliminary data.</text>
</comment>
<proteinExistence type="predicted"/>